<keyword evidence="3" id="KW-0812">Transmembrane</keyword>
<comment type="caution">
    <text evidence="12">The sequence shown here is derived from an EMBL/GenBank/DDBJ whole genome shotgun (WGS) entry which is preliminary data.</text>
</comment>
<feature type="compositionally biased region" description="Basic and acidic residues" evidence="10">
    <location>
        <begin position="803"/>
        <end position="821"/>
    </location>
</feature>
<comment type="similarity">
    <text evidence="9">Belongs to the SEC20 family.</text>
</comment>
<comment type="subcellular location">
    <subcellularLocation>
        <location evidence="1">Endoplasmic reticulum membrane</location>
        <topology evidence="1">Single-pass type IV membrane protein</topology>
    </subcellularLocation>
</comment>
<proteinExistence type="inferred from homology"/>
<evidence type="ECO:0000313" key="12">
    <source>
        <dbReference type="EMBL" id="GAA98877.1"/>
    </source>
</evidence>
<keyword evidence="2" id="KW-0813">Transport</keyword>
<gene>
    <name evidence="12" type="primary">Mo05565</name>
    <name evidence="12" type="ORF">E5Q_05565</name>
</gene>
<feature type="compositionally biased region" description="Acidic residues" evidence="10">
    <location>
        <begin position="742"/>
        <end position="754"/>
    </location>
</feature>
<evidence type="ECO:0000313" key="13">
    <source>
        <dbReference type="Proteomes" id="UP000009131"/>
    </source>
</evidence>
<reference evidence="12 13" key="2">
    <citation type="journal article" date="2012" name="Open Biol.">
        <title>Characteristics of nucleosomes and linker DNA regions on the genome of the basidiomycete Mixia osmundae revealed by mono- and dinucleosome mapping.</title>
        <authorList>
            <person name="Nishida H."/>
            <person name="Kondo S."/>
            <person name="Matsumoto T."/>
            <person name="Suzuki Y."/>
            <person name="Yoshikawa H."/>
            <person name="Taylor T.D."/>
            <person name="Sugiyama J."/>
        </authorList>
    </citation>
    <scope>NUCLEOTIDE SEQUENCE [LARGE SCALE GENOMIC DNA]</scope>
    <source>
        <strain evidence="13">CBS 9802 / IAM 14324 / JCM 22182 / KY 12970</strain>
    </source>
</reference>
<keyword evidence="8" id="KW-0472">Membrane</keyword>
<keyword evidence="4" id="KW-0256">Endoplasmic reticulum</keyword>
<sequence length="902" mass="97041">MATPLQMPPLPRDALQVLDVLERRLSDVQATLRELQPATQSGDVPDTSVHDLRQDVELVQRDIEELLLIAEEQEHPSTRQTILSLVAETQASVQSCTVELRAVSLAQYRASKKPATANKARTSRRRRSTLTRPASSLSNDSDRAGKASYSPSTLREEAPLLPPRANGNGRDAGTKQSSSSDDALMSATSDVTEGLRRTLGLMQTELDRSMISTQLLEQSSTTLTATSDRYSSFSGLLDVSKQLITSLQNSDFLDRLIILAALTLFGLVCLYILKRRVLDKGLRVAGLFARLLPIGLIKRALPSLDLSRLISASNASLEVTPASADSLDVGEGLAKVLPTSILAAVASSAEAYLQPTPLVSHVDKEEERPFRQGLTVDLQPEFSTEALEKGDETFEGYAYDPHEQDAFANNASTIALFDAAEIDYALAMEPSEAASDEHLSPLSQESLSSDEQAGPTSSEQDDITQNSPEITLASESEDMISQEHHAGDSDTEQVLRLPTDTLAAMEDDARDRLPHAQPSDDARDQVSDAELSEEAALESEAIAAPPLDQPEDQMAETADDGSLRQEASKGAMPDDEEPAQPLPATAPELTDRDAADDVPDGEPADPAPLPLVRSSNDEDAAPTGELEEGLPTMAPYVETTPDESAPIADTETGGEDSTRVDAEHAESTAHPGELAHDDLSGADSTLAEPIYAEEQQSVARDYVDAAFDEPTSSSNEMGQEATEVPDALSAHLDVGDSFSSSVEEDVTLDPEPEEQSSNGATAVDSGDDALAPSKTLEEQEPDFSFDPDFGKDANVATISTPAAHEDEGEHDEFTPTRTREEDLGLVELEDTDQLEDMDDEAMDPDQELTLSFELAEQSEEVMSTPNTHEGPLETGKLSQTEKLGVRAVPTAARLQDQLHLEL</sequence>
<evidence type="ECO:0000256" key="2">
    <source>
        <dbReference type="ARBA" id="ARBA00022448"/>
    </source>
</evidence>
<feature type="region of interest" description="Disordered" evidence="10">
    <location>
        <begin position="110"/>
        <end position="187"/>
    </location>
</feature>
<dbReference type="Proteomes" id="UP000009131">
    <property type="component" value="Unassembled WGS sequence"/>
</dbReference>
<feature type="compositionally biased region" description="Polar residues" evidence="10">
    <location>
        <begin position="174"/>
        <end position="187"/>
    </location>
</feature>
<name>G7E7R7_MIXOS</name>
<dbReference type="EMBL" id="BABT02000165">
    <property type="protein sequence ID" value="GAA98877.1"/>
    <property type="molecule type" value="Genomic_DNA"/>
</dbReference>
<feature type="region of interest" description="Disordered" evidence="10">
    <location>
        <begin position="858"/>
        <end position="883"/>
    </location>
</feature>
<evidence type="ECO:0000256" key="6">
    <source>
        <dbReference type="ARBA" id="ARBA00022989"/>
    </source>
</evidence>
<keyword evidence="5" id="KW-0931">ER-Golgi transport</keyword>
<feature type="domain" description="Sec20 C-terminal" evidence="11">
    <location>
        <begin position="186"/>
        <end position="277"/>
    </location>
</feature>
<dbReference type="InterPro" id="IPR056173">
    <property type="entry name" value="Sec20_C"/>
</dbReference>
<evidence type="ECO:0000256" key="4">
    <source>
        <dbReference type="ARBA" id="ARBA00022824"/>
    </source>
</evidence>
<accession>G7E7R7</accession>
<dbReference type="PANTHER" id="PTHR12825">
    <property type="entry name" value="BNIP1-RELATED"/>
    <property type="match status" value="1"/>
</dbReference>
<evidence type="ECO:0000256" key="10">
    <source>
        <dbReference type="SAM" id="MobiDB-lite"/>
    </source>
</evidence>
<feature type="compositionally biased region" description="Acidic residues" evidence="10">
    <location>
        <begin position="549"/>
        <end position="559"/>
    </location>
</feature>
<evidence type="ECO:0000256" key="8">
    <source>
        <dbReference type="ARBA" id="ARBA00023136"/>
    </source>
</evidence>
<organism evidence="12 13">
    <name type="scientific">Mixia osmundae (strain CBS 9802 / IAM 14324 / JCM 22182 / KY 12970)</name>
    <dbReference type="NCBI Taxonomy" id="764103"/>
    <lineage>
        <taxon>Eukaryota</taxon>
        <taxon>Fungi</taxon>
        <taxon>Dikarya</taxon>
        <taxon>Basidiomycota</taxon>
        <taxon>Pucciniomycotina</taxon>
        <taxon>Mixiomycetes</taxon>
        <taxon>Mixiales</taxon>
        <taxon>Mixiaceae</taxon>
        <taxon>Mixia</taxon>
    </lineage>
</organism>
<dbReference type="AlphaFoldDB" id="G7E7R7"/>
<feature type="compositionally biased region" description="Basic and acidic residues" evidence="10">
    <location>
        <begin position="656"/>
        <end position="679"/>
    </location>
</feature>
<dbReference type="HOGENOM" id="CLU_321337_0_0_1"/>
<dbReference type="GO" id="GO:0005789">
    <property type="term" value="C:endoplasmic reticulum membrane"/>
    <property type="evidence" value="ECO:0007669"/>
    <property type="project" value="UniProtKB-SubCell"/>
</dbReference>
<keyword evidence="13" id="KW-1185">Reference proteome</keyword>
<dbReference type="InParanoid" id="G7E7R7"/>
<evidence type="ECO:0000256" key="9">
    <source>
        <dbReference type="ARBA" id="ARBA00037934"/>
    </source>
</evidence>
<dbReference type="OrthoDB" id="46868at2759"/>
<dbReference type="RefSeq" id="XP_014567041.1">
    <property type="nucleotide sequence ID" value="XM_014711555.1"/>
</dbReference>
<keyword evidence="7" id="KW-0175">Coiled coil</keyword>
<dbReference type="GO" id="GO:0031201">
    <property type="term" value="C:SNARE complex"/>
    <property type="evidence" value="ECO:0007669"/>
    <property type="project" value="TreeGrafter"/>
</dbReference>
<dbReference type="PANTHER" id="PTHR12825:SF0">
    <property type="entry name" value="VESICLE TRANSPORT PROTEIN SEC20"/>
    <property type="match status" value="1"/>
</dbReference>
<feature type="region of interest" description="Disordered" evidence="10">
    <location>
        <begin position="432"/>
        <end position="466"/>
    </location>
</feature>
<protein>
    <recommendedName>
        <fullName evidence="11">Sec20 C-terminal domain-containing protein</fullName>
    </recommendedName>
</protein>
<keyword evidence="6" id="KW-1133">Transmembrane helix</keyword>
<evidence type="ECO:0000256" key="3">
    <source>
        <dbReference type="ARBA" id="ARBA00022692"/>
    </source>
</evidence>
<feature type="compositionally biased region" description="Acidic residues" evidence="10">
    <location>
        <begin position="617"/>
        <end position="628"/>
    </location>
</feature>
<dbReference type="STRING" id="764103.G7E7R7"/>
<reference evidence="12 13" key="1">
    <citation type="journal article" date="2011" name="J. Gen. Appl. Microbiol.">
        <title>Draft genome sequencing of the enigmatic basidiomycete Mixia osmundae.</title>
        <authorList>
            <person name="Nishida H."/>
            <person name="Nagatsuka Y."/>
            <person name="Sugiyama J."/>
        </authorList>
    </citation>
    <scope>NUCLEOTIDE SEQUENCE [LARGE SCALE GENOMIC DNA]</scope>
    <source>
        <strain evidence="13">CBS 9802 / IAM 14324 / JCM 22182 / KY 12970</strain>
    </source>
</reference>
<dbReference type="GO" id="GO:0005484">
    <property type="term" value="F:SNAP receptor activity"/>
    <property type="evidence" value="ECO:0007669"/>
    <property type="project" value="InterPro"/>
</dbReference>
<dbReference type="Pfam" id="PF03908">
    <property type="entry name" value="Sec20"/>
    <property type="match status" value="1"/>
</dbReference>
<feature type="compositionally biased region" description="Polar residues" evidence="10">
    <location>
        <begin position="441"/>
        <end position="466"/>
    </location>
</feature>
<dbReference type="eggNOG" id="ENOG502S7WD">
    <property type="taxonomic scope" value="Eukaryota"/>
</dbReference>
<evidence type="ECO:0000256" key="7">
    <source>
        <dbReference type="ARBA" id="ARBA00023054"/>
    </source>
</evidence>
<evidence type="ECO:0000259" key="11">
    <source>
        <dbReference type="Pfam" id="PF03908"/>
    </source>
</evidence>
<evidence type="ECO:0000256" key="5">
    <source>
        <dbReference type="ARBA" id="ARBA00022892"/>
    </source>
</evidence>
<dbReference type="InterPro" id="IPR005606">
    <property type="entry name" value="Sec20"/>
</dbReference>
<feature type="region of interest" description="Disordered" evidence="10">
    <location>
        <begin position="508"/>
        <end position="821"/>
    </location>
</feature>
<feature type="compositionally biased region" description="Basic and acidic residues" evidence="10">
    <location>
        <begin position="508"/>
        <end position="526"/>
    </location>
</feature>
<evidence type="ECO:0000256" key="1">
    <source>
        <dbReference type="ARBA" id="ARBA00004163"/>
    </source>
</evidence>
<dbReference type="GO" id="GO:0006890">
    <property type="term" value="P:retrograde vesicle-mediated transport, Golgi to endoplasmic reticulum"/>
    <property type="evidence" value="ECO:0007669"/>
    <property type="project" value="InterPro"/>
</dbReference>